<reference evidence="3" key="2">
    <citation type="submission" date="2020-11" db="EMBL/GenBank/DDBJ databases">
        <authorList>
            <person name="McCartney M.A."/>
            <person name="Auch B."/>
            <person name="Kono T."/>
            <person name="Mallez S."/>
            <person name="Becker A."/>
            <person name="Gohl D.M."/>
            <person name="Silverstein K.A.T."/>
            <person name="Koren S."/>
            <person name="Bechman K.B."/>
            <person name="Herman A."/>
            <person name="Abrahante J.E."/>
            <person name="Garbe J."/>
        </authorList>
    </citation>
    <scope>NUCLEOTIDE SEQUENCE</scope>
    <source>
        <strain evidence="3">Duluth1</strain>
        <tissue evidence="3">Whole animal</tissue>
    </source>
</reference>
<gene>
    <name evidence="3" type="ORF">DPMN_163997</name>
</gene>
<protein>
    <recommendedName>
        <fullName evidence="2">Coiled-coil protein 142 C-terminal domain-containing protein</fullName>
    </recommendedName>
</protein>
<dbReference type="Proteomes" id="UP000828390">
    <property type="component" value="Unassembled WGS sequence"/>
</dbReference>
<dbReference type="InterPro" id="IPR055350">
    <property type="entry name" value="CCDC142_C"/>
</dbReference>
<evidence type="ECO:0000313" key="3">
    <source>
        <dbReference type="EMBL" id="KAH3785901.1"/>
    </source>
</evidence>
<dbReference type="AlphaFoldDB" id="A0A9D4IRV3"/>
<sequence length="961" mass="107498">MEMSFPPLQGQLAFTKSSVEFDNGGFGITGMSGFLSEREPEEFSGQPRVFTSTDGEEAIKCLRKAFQVLQPGNHAARKPSENVSSGFIHCRHSSQLGKRYVNLRHHLEERARKELLRDCLFRLKTGAIFVRDLQHLVKNEYKVFYHISHDCVTEIPESKIFCLNALCEDLRTLVGDWKCIKQKLHTNRWLQPVQGALFFQLDRIKLVLDQLIQSAIWWLEKFVVVGLQVFAHGSVDTFTHEMIWNVTRGLEDLNKIINSLQSPSPTSKYGLQSPNVLRLHGLSAESTNSFASLGEYVKSLPFTRVLSILANERSKYAALETHRFFTTSPEFVKLLNSGKLPEYIWTEESSHANDKLERETSDYHTATGSMTSLSAAILKIGSVRAPDLSDSDSPLVELGRREHAFAENFLLVVCNSTNLLRRNDSRPRKVVKGSQSFSGSDKPPRGETPVLSRADSMRKSVSWGDSADSSIKSQLTSRYMDLYWNHFGTNLYTMFYEPCWARVTSLYSSEIGSTLVLNTIVIAIMKHMMQHVCLKGWGTTPCYPVYHGAPDCGIPMFLPFPQPDLFPPASVTPMLMAAKKCLHVAAFGAWDTCMSEALASQRSDKCYPCPLVGGDYSTRTGMLLRDTFQPALHLLREHLAETIEPSHGGMPAMGCEVVAVAMRLVATSGASLHWCRTKTHQYLGSMAVGNFLLISQTDLKLLVDETRTSLYQLQMVTKALGHKEAGDSLSPMATQLGHIMDSLQSVSSQSMKQFSRNVSTSAHEYFKTHMPSAKVWRKKADNGGPSDHNLYIEHVLETVLEPVLEGVSKLKQTVQLSVVSQATEAVCQAWMNFILQEKIKFSYDGACQLGVDARYMRTWLQQSIAMEIVRQSILDLPVLKTLTGAIMLLMRQPSRRSSSKFRESSSGHDLASDCINGVRSVYESEDCVSHVANHSEWLSLRMQGGGRSWRGISGCLNPDAQ</sequence>
<proteinExistence type="predicted"/>
<feature type="domain" description="Coiled-coil protein 142 C-terminal" evidence="2">
    <location>
        <begin position="578"/>
        <end position="902"/>
    </location>
</feature>
<organism evidence="3 4">
    <name type="scientific">Dreissena polymorpha</name>
    <name type="common">Zebra mussel</name>
    <name type="synonym">Mytilus polymorpha</name>
    <dbReference type="NCBI Taxonomy" id="45954"/>
    <lineage>
        <taxon>Eukaryota</taxon>
        <taxon>Metazoa</taxon>
        <taxon>Spiralia</taxon>
        <taxon>Lophotrochozoa</taxon>
        <taxon>Mollusca</taxon>
        <taxon>Bivalvia</taxon>
        <taxon>Autobranchia</taxon>
        <taxon>Heteroconchia</taxon>
        <taxon>Euheterodonta</taxon>
        <taxon>Imparidentia</taxon>
        <taxon>Neoheterodontei</taxon>
        <taxon>Myida</taxon>
        <taxon>Dreissenoidea</taxon>
        <taxon>Dreissenidae</taxon>
        <taxon>Dreissena</taxon>
    </lineage>
</organism>
<feature type="region of interest" description="Disordered" evidence="1">
    <location>
        <begin position="425"/>
        <end position="454"/>
    </location>
</feature>
<accession>A0A9D4IRV3</accession>
<comment type="caution">
    <text evidence="3">The sequence shown here is derived from an EMBL/GenBank/DDBJ whole genome shotgun (WGS) entry which is preliminary data.</text>
</comment>
<evidence type="ECO:0000259" key="2">
    <source>
        <dbReference type="Pfam" id="PF14923"/>
    </source>
</evidence>
<name>A0A9D4IRV3_DREPO</name>
<dbReference type="Pfam" id="PF14923">
    <property type="entry name" value="CCDC142"/>
    <property type="match status" value="1"/>
</dbReference>
<dbReference type="PANTHER" id="PTHR21436">
    <property type="entry name" value="COILED-COIL DOMAIN-CONTAINING PROTEIN 142"/>
    <property type="match status" value="1"/>
</dbReference>
<dbReference type="EMBL" id="JAIWYP010000008">
    <property type="protein sequence ID" value="KAH3785901.1"/>
    <property type="molecule type" value="Genomic_DNA"/>
</dbReference>
<keyword evidence="4" id="KW-1185">Reference proteome</keyword>
<dbReference type="InterPro" id="IPR026700">
    <property type="entry name" value="CCDC142"/>
</dbReference>
<evidence type="ECO:0000256" key="1">
    <source>
        <dbReference type="SAM" id="MobiDB-lite"/>
    </source>
</evidence>
<evidence type="ECO:0000313" key="4">
    <source>
        <dbReference type="Proteomes" id="UP000828390"/>
    </source>
</evidence>
<reference evidence="3" key="1">
    <citation type="journal article" date="2019" name="bioRxiv">
        <title>The Genome of the Zebra Mussel, Dreissena polymorpha: A Resource for Invasive Species Research.</title>
        <authorList>
            <person name="McCartney M.A."/>
            <person name="Auch B."/>
            <person name="Kono T."/>
            <person name="Mallez S."/>
            <person name="Zhang Y."/>
            <person name="Obille A."/>
            <person name="Becker A."/>
            <person name="Abrahante J.E."/>
            <person name="Garbe J."/>
            <person name="Badalamenti J.P."/>
            <person name="Herman A."/>
            <person name="Mangelson H."/>
            <person name="Liachko I."/>
            <person name="Sullivan S."/>
            <person name="Sone E.D."/>
            <person name="Koren S."/>
            <person name="Silverstein K.A.T."/>
            <person name="Beckman K.B."/>
            <person name="Gohl D.M."/>
        </authorList>
    </citation>
    <scope>NUCLEOTIDE SEQUENCE</scope>
    <source>
        <strain evidence="3">Duluth1</strain>
        <tissue evidence="3">Whole animal</tissue>
    </source>
</reference>
<dbReference type="PANTHER" id="PTHR21436:SF2">
    <property type="entry name" value="COILED-COIL DOMAIN-CONTAINING PROTEIN 142"/>
    <property type="match status" value="1"/>
</dbReference>